<dbReference type="OrthoDB" id="3553147at2759"/>
<dbReference type="HOGENOM" id="CLU_031470_0_0_1"/>
<dbReference type="AlphaFoldDB" id="A0A084AFL7"/>
<feature type="domain" description="Heterokaryon incompatibility" evidence="1">
    <location>
        <begin position="40"/>
        <end position="200"/>
    </location>
</feature>
<evidence type="ECO:0000313" key="2">
    <source>
        <dbReference type="EMBL" id="KEY64096.1"/>
    </source>
</evidence>
<organism evidence="2 3">
    <name type="scientific">Stachybotrys chartarum (strain CBS 109288 / IBT 7711)</name>
    <name type="common">Toxic black mold</name>
    <name type="synonym">Stilbospora chartarum</name>
    <dbReference type="NCBI Taxonomy" id="1280523"/>
    <lineage>
        <taxon>Eukaryota</taxon>
        <taxon>Fungi</taxon>
        <taxon>Dikarya</taxon>
        <taxon>Ascomycota</taxon>
        <taxon>Pezizomycotina</taxon>
        <taxon>Sordariomycetes</taxon>
        <taxon>Hypocreomycetidae</taxon>
        <taxon>Hypocreales</taxon>
        <taxon>Stachybotryaceae</taxon>
        <taxon>Stachybotrys</taxon>
    </lineage>
</organism>
<sequence length="703" mass="79605">MYSPLVSSKSIRVLVLDSGIYDDDIKCCLKQVDLGKKPPFIALSYVWGNPNECAPIECNGATVQVTDNLAAALRRLRHNNDPVVVWADALCINQKDNEEKALQVGMMDEIYSAATQVVVYVGEADVQTPQVVEMIARMWALYVKLTWRREPTTNIHDIFRKAYLQTSPGGELPPHNDVRWVALENFFRRTYFSRIWMIQEIALAVDDPVVFLGEFRIPWKHVATAATLFYLSHIQQMRGNPSNDIRTFNIFHIQTLRELTRLGELEKGFRLESQLMGAKSFNCTDPRDRVYALHAVATDRLDSEGSTVYRVDYTVPPAKVFRDTAAQFLKQGSLFALSHAFTQKVKDLPSWAPDWSTDGVDINALMSGFDREKYCASGDSAASCEFPEDDDSALFIDGQEITEVQWVSRPFEPMDLSQYADSRTPGTFPTIWMKCKDLLGPDYAGGGTTVNAFWRTLIANVDEDHFPVTDGFFPHFLSWWRESRLWDMGAEEYRDKGGVTMTSTKTQDRYEVTKQTYWNKEQYKAIGRRALRCRCREGAEGTARCLTCRVLEEPKTLAALLNMTGKLPQLRLDDPTEDMVDSDEFIAQWYKNIQAEGPSAVKLMKARWPEYNQAVFRPLCGRSLFVTKNGLLGLGPRTARPGDKLVILAGGQVPFVLGADFKEEGSARRYRLRGEAYVHGVMNGSRMECGEKGQAAWETFTIV</sequence>
<dbReference type="Pfam" id="PF06985">
    <property type="entry name" value="HET"/>
    <property type="match status" value="1"/>
</dbReference>
<dbReference type="PANTHER" id="PTHR24148:SF73">
    <property type="entry name" value="HET DOMAIN PROTEIN (AFU_ORTHOLOGUE AFUA_8G01020)"/>
    <property type="match status" value="1"/>
</dbReference>
<dbReference type="Pfam" id="PF26639">
    <property type="entry name" value="Het-6_barrel"/>
    <property type="match status" value="1"/>
</dbReference>
<evidence type="ECO:0000259" key="1">
    <source>
        <dbReference type="Pfam" id="PF06985"/>
    </source>
</evidence>
<evidence type="ECO:0000313" key="3">
    <source>
        <dbReference type="Proteomes" id="UP000028045"/>
    </source>
</evidence>
<dbReference type="EMBL" id="KL648753">
    <property type="protein sequence ID" value="KEY64096.1"/>
    <property type="molecule type" value="Genomic_DNA"/>
</dbReference>
<gene>
    <name evidence="2" type="ORF">S7711_09490</name>
</gene>
<protein>
    <recommendedName>
        <fullName evidence="1">Heterokaryon incompatibility domain-containing protein</fullName>
    </recommendedName>
</protein>
<proteinExistence type="predicted"/>
<dbReference type="InterPro" id="IPR052895">
    <property type="entry name" value="HetReg/Transcr_Mod"/>
</dbReference>
<keyword evidence="3" id="KW-1185">Reference proteome</keyword>
<accession>A0A084AFL7</accession>
<dbReference type="PANTHER" id="PTHR24148">
    <property type="entry name" value="ANKYRIN REPEAT DOMAIN-CONTAINING PROTEIN 39 HOMOLOG-RELATED"/>
    <property type="match status" value="1"/>
</dbReference>
<reference evidence="2 3" key="1">
    <citation type="journal article" date="2014" name="BMC Genomics">
        <title>Comparative genome sequencing reveals chemotype-specific gene clusters in the toxigenic black mold Stachybotrys.</title>
        <authorList>
            <person name="Semeiks J."/>
            <person name="Borek D."/>
            <person name="Otwinowski Z."/>
            <person name="Grishin N.V."/>
        </authorList>
    </citation>
    <scope>NUCLEOTIDE SEQUENCE [LARGE SCALE GENOMIC DNA]</scope>
    <source>
        <strain evidence="3">CBS 109288 / IBT 7711</strain>
    </source>
</reference>
<dbReference type="Proteomes" id="UP000028045">
    <property type="component" value="Unassembled WGS sequence"/>
</dbReference>
<dbReference type="InterPro" id="IPR010730">
    <property type="entry name" value="HET"/>
</dbReference>
<name>A0A084AFL7_STACB</name>